<dbReference type="EMBL" id="ML769521">
    <property type="protein sequence ID" value="KAE9396007.1"/>
    <property type="molecule type" value="Genomic_DNA"/>
</dbReference>
<dbReference type="AlphaFoldDB" id="A0A6A4HFK4"/>
<sequence length="109" mass="11837">MAKHRNELVQSAGAVIGMSGKDLNIVLTADSALPIGLGISTITQILEYNDSLKHESGSSPLPLPLACAFSYAALDFNISSWLSQDSLRILKEYQPLPDSLTKPWWHTGL</sequence>
<evidence type="ECO:0000313" key="1">
    <source>
        <dbReference type="EMBL" id="KAE9396007.1"/>
    </source>
</evidence>
<keyword evidence="2" id="KW-1185">Reference proteome</keyword>
<organism evidence="1 2">
    <name type="scientific">Gymnopus androsaceus JB14</name>
    <dbReference type="NCBI Taxonomy" id="1447944"/>
    <lineage>
        <taxon>Eukaryota</taxon>
        <taxon>Fungi</taxon>
        <taxon>Dikarya</taxon>
        <taxon>Basidiomycota</taxon>
        <taxon>Agaricomycotina</taxon>
        <taxon>Agaricomycetes</taxon>
        <taxon>Agaricomycetidae</taxon>
        <taxon>Agaricales</taxon>
        <taxon>Marasmiineae</taxon>
        <taxon>Omphalotaceae</taxon>
        <taxon>Gymnopus</taxon>
    </lineage>
</organism>
<name>A0A6A4HFK4_9AGAR</name>
<dbReference type="Proteomes" id="UP000799118">
    <property type="component" value="Unassembled WGS sequence"/>
</dbReference>
<accession>A0A6A4HFK4</accession>
<gene>
    <name evidence="1" type="ORF">BT96DRAFT_997173</name>
</gene>
<evidence type="ECO:0000313" key="2">
    <source>
        <dbReference type="Proteomes" id="UP000799118"/>
    </source>
</evidence>
<protein>
    <submittedName>
        <fullName evidence="1">Uncharacterized protein</fullName>
    </submittedName>
</protein>
<proteinExistence type="predicted"/>
<reference evidence="1" key="1">
    <citation type="journal article" date="2019" name="Environ. Microbiol.">
        <title>Fungal ecological strategies reflected in gene transcription - a case study of two litter decomposers.</title>
        <authorList>
            <person name="Barbi F."/>
            <person name="Kohler A."/>
            <person name="Barry K."/>
            <person name="Baskaran P."/>
            <person name="Daum C."/>
            <person name="Fauchery L."/>
            <person name="Ihrmark K."/>
            <person name="Kuo A."/>
            <person name="LaButti K."/>
            <person name="Lipzen A."/>
            <person name="Morin E."/>
            <person name="Grigoriev I.V."/>
            <person name="Henrissat B."/>
            <person name="Lindahl B."/>
            <person name="Martin F."/>
        </authorList>
    </citation>
    <scope>NUCLEOTIDE SEQUENCE</scope>
    <source>
        <strain evidence="1">JB14</strain>
    </source>
</reference>